<evidence type="ECO:0000313" key="3">
    <source>
        <dbReference type="Proteomes" id="UP000452235"/>
    </source>
</evidence>
<dbReference type="AlphaFoldDB" id="A0A5M3YSJ2"/>
<protein>
    <submittedName>
        <fullName evidence="2">CCCH zinc finger DNA binding protein</fullName>
    </submittedName>
</protein>
<organism evidence="2 3">
    <name type="scientific">Aspergillus terreus</name>
    <dbReference type="NCBI Taxonomy" id="33178"/>
    <lineage>
        <taxon>Eukaryota</taxon>
        <taxon>Fungi</taxon>
        <taxon>Dikarya</taxon>
        <taxon>Ascomycota</taxon>
        <taxon>Pezizomycotina</taxon>
        <taxon>Eurotiomycetes</taxon>
        <taxon>Eurotiomycetidae</taxon>
        <taxon>Eurotiales</taxon>
        <taxon>Aspergillaceae</taxon>
        <taxon>Aspergillus</taxon>
        <taxon>Aspergillus subgen. Circumdati</taxon>
    </lineage>
</organism>
<dbReference type="Pfam" id="PF25540">
    <property type="entry name" value="DUF7923"/>
    <property type="match status" value="1"/>
</dbReference>
<feature type="domain" description="DUF7923" evidence="1">
    <location>
        <begin position="76"/>
        <end position="243"/>
    </location>
</feature>
<dbReference type="PANTHER" id="PTHR37543">
    <property type="entry name" value="CCCH ZINC FINGER DNA BINDING PROTEIN (AFU_ORTHOLOGUE AFUA_5G12760)"/>
    <property type="match status" value="1"/>
</dbReference>
<comment type="caution">
    <text evidence="2">The sequence shown here is derived from an EMBL/GenBank/DDBJ whole genome shotgun (WGS) entry which is preliminary data.</text>
</comment>
<sequence length="247" mass="27700">MSDLIELRRKYEALKVTEDSKDAIIERLFSHIQILEAELKDEKNEHENQKRLVQVFKDDATECKTELNENKRKEARLQFVSVLVDGDHMNFVDTFVQGGNQGGRSAAKALIEAVQTHIREVKPNASPNIQYRIHVFANVAGLAKVYHDSSIVGSKDVLREFIQGFNMETPLCDFVDAGRGKECADVKIGALFEQYLLDIHCQHIVFGGSADNGYARILGHHRGSGNISLVEGPPFAPELRDLTSVIR</sequence>
<keyword evidence="3" id="KW-1185">Reference proteome</keyword>
<evidence type="ECO:0000259" key="1">
    <source>
        <dbReference type="Pfam" id="PF25540"/>
    </source>
</evidence>
<dbReference type="InterPro" id="IPR057683">
    <property type="entry name" value="DUF7923"/>
</dbReference>
<accession>A0A5M3YSJ2</accession>
<proteinExistence type="predicted"/>
<dbReference type="PANTHER" id="PTHR37543:SF1">
    <property type="entry name" value="CCCH ZINC FINGER DNA BINDING PROTEIN (AFU_ORTHOLOGUE AFUA_5G12760)"/>
    <property type="match status" value="1"/>
</dbReference>
<dbReference type="Proteomes" id="UP000452235">
    <property type="component" value="Unassembled WGS sequence"/>
</dbReference>
<gene>
    <name evidence="2" type="ORF">ATEIFO6365_0003065800</name>
</gene>
<name>A0A5M3YSJ2_ASPTE</name>
<reference evidence="2 3" key="1">
    <citation type="submission" date="2020-01" db="EMBL/GenBank/DDBJ databases">
        <title>Aspergillus terreus IFO 6365 whole genome shotgun sequence.</title>
        <authorList>
            <person name="Kanamasa S."/>
            <person name="Takahashi H."/>
        </authorList>
    </citation>
    <scope>NUCLEOTIDE SEQUENCE [LARGE SCALE GENOMIC DNA]</scope>
    <source>
        <strain evidence="2 3">IFO 6365</strain>
    </source>
</reference>
<dbReference type="VEuPathDB" id="FungiDB:ATEG_02333"/>
<dbReference type="OrthoDB" id="2270193at2759"/>
<dbReference type="EMBL" id="BLJY01000003">
    <property type="protein sequence ID" value="GFF14592.1"/>
    <property type="molecule type" value="Genomic_DNA"/>
</dbReference>
<evidence type="ECO:0000313" key="2">
    <source>
        <dbReference type="EMBL" id="GFF14592.1"/>
    </source>
</evidence>